<dbReference type="Gene3D" id="2.60.40.10">
    <property type="entry name" value="Immunoglobulins"/>
    <property type="match status" value="1"/>
</dbReference>
<dbReference type="InterPro" id="IPR014756">
    <property type="entry name" value="Ig_E-set"/>
</dbReference>
<comment type="caution">
    <text evidence="1">The sequence shown here is derived from an EMBL/GenBank/DDBJ whole genome shotgun (WGS) entry which is preliminary data.</text>
</comment>
<accession>A0ABX0SIB5</accession>
<name>A0ABX0SIB5_9ACTN</name>
<reference evidence="1 2" key="1">
    <citation type="submission" date="2020-02" db="EMBL/GenBank/DDBJ databases">
        <title>Sequencing the genomes of 1000 actinobacteria strains.</title>
        <authorList>
            <person name="Klenk H.-P."/>
        </authorList>
    </citation>
    <scope>NUCLEOTIDE SEQUENCE [LARGE SCALE GENOMIC DNA]</scope>
    <source>
        <strain evidence="1 2">DSM 19609</strain>
    </source>
</reference>
<dbReference type="SUPFAM" id="SSF81296">
    <property type="entry name" value="E set domains"/>
    <property type="match status" value="1"/>
</dbReference>
<organism evidence="1 2">
    <name type="scientific">Brooklawnia cerclae</name>
    <dbReference type="NCBI Taxonomy" id="349934"/>
    <lineage>
        <taxon>Bacteria</taxon>
        <taxon>Bacillati</taxon>
        <taxon>Actinomycetota</taxon>
        <taxon>Actinomycetes</taxon>
        <taxon>Propionibacteriales</taxon>
        <taxon>Propionibacteriaceae</taxon>
        <taxon>Brooklawnia</taxon>
    </lineage>
</organism>
<evidence type="ECO:0000313" key="1">
    <source>
        <dbReference type="EMBL" id="NIH58138.1"/>
    </source>
</evidence>
<protein>
    <submittedName>
        <fullName evidence="1">1,4-alpha-glucan branching enzyme</fullName>
    </submittedName>
</protein>
<sequence length="91" mass="10204">MIRRQPRDGGVAVTFVLPADHPNAPVSVVGSFNDWQPYRNPMRRRPDGSLQTTVTTHAGTTLRFRYLGAQGVWFDDQDADRIDTEGGMLFV</sequence>
<dbReference type="RefSeq" id="WP_167169911.1">
    <property type="nucleotide sequence ID" value="NZ_BAAAOO010000006.1"/>
</dbReference>
<dbReference type="Proteomes" id="UP000749311">
    <property type="component" value="Unassembled WGS sequence"/>
</dbReference>
<proteinExistence type="predicted"/>
<dbReference type="InterPro" id="IPR013783">
    <property type="entry name" value="Ig-like_fold"/>
</dbReference>
<keyword evidence="2" id="KW-1185">Reference proteome</keyword>
<dbReference type="EMBL" id="JAAMOZ010000002">
    <property type="protein sequence ID" value="NIH58138.1"/>
    <property type="molecule type" value="Genomic_DNA"/>
</dbReference>
<gene>
    <name evidence="1" type="ORF">FB473_002830</name>
</gene>
<evidence type="ECO:0000313" key="2">
    <source>
        <dbReference type="Proteomes" id="UP000749311"/>
    </source>
</evidence>